<evidence type="ECO:0000256" key="1">
    <source>
        <dbReference type="SAM" id="Phobius"/>
    </source>
</evidence>
<evidence type="ECO:0000313" key="3">
    <source>
        <dbReference type="Proteomes" id="UP001203512"/>
    </source>
</evidence>
<comment type="caution">
    <text evidence="2">The sequence shown here is derived from an EMBL/GenBank/DDBJ whole genome shotgun (WGS) entry which is preliminary data.</text>
</comment>
<organism evidence="2 3">
    <name type="scientific">Sphingobium agri</name>
    <dbReference type="NCBI Taxonomy" id="2933566"/>
    <lineage>
        <taxon>Bacteria</taxon>
        <taxon>Pseudomonadati</taxon>
        <taxon>Pseudomonadota</taxon>
        <taxon>Alphaproteobacteria</taxon>
        <taxon>Sphingomonadales</taxon>
        <taxon>Sphingomonadaceae</taxon>
        <taxon>Sphingobium</taxon>
    </lineage>
</organism>
<keyword evidence="1" id="KW-0472">Membrane</keyword>
<gene>
    <name evidence="2" type="ORF">MU848_03030</name>
</gene>
<reference evidence="2 3" key="1">
    <citation type="submission" date="2022-04" db="EMBL/GenBank/DDBJ databases">
        <authorList>
            <person name="Huq M.A."/>
        </authorList>
    </citation>
    <scope>NUCLEOTIDE SEQUENCE [LARGE SCALE GENOMIC DNA]</scope>
    <source>
        <strain evidence="2 3">MAH-33</strain>
    </source>
</reference>
<keyword evidence="1" id="KW-0812">Transmembrane</keyword>
<dbReference type="Proteomes" id="UP001203512">
    <property type="component" value="Unassembled WGS sequence"/>
</dbReference>
<feature type="transmembrane region" description="Helical" evidence="1">
    <location>
        <begin position="58"/>
        <end position="79"/>
    </location>
</feature>
<accession>A0ABT0DTW0</accession>
<feature type="transmembrane region" description="Helical" evidence="1">
    <location>
        <begin position="32"/>
        <end position="52"/>
    </location>
</feature>
<name>A0ABT0DTW0_9SPHN</name>
<proteinExistence type="predicted"/>
<keyword evidence="3" id="KW-1185">Reference proteome</keyword>
<evidence type="ECO:0000313" key="2">
    <source>
        <dbReference type="EMBL" id="MCK0530555.1"/>
    </source>
</evidence>
<keyword evidence="1" id="KW-1133">Transmembrane helix</keyword>
<protein>
    <submittedName>
        <fullName evidence="2">Uncharacterized protein</fullName>
    </submittedName>
</protein>
<dbReference type="EMBL" id="JALKHS010000005">
    <property type="protein sequence ID" value="MCK0530555.1"/>
    <property type="molecule type" value="Genomic_DNA"/>
</dbReference>
<sequence>MFLYTVASGRWEPVTIRNIQPGEMIKSAAIKAAGYAISTISVLLLGFVSWRSASRDPLLSLCLVIGMATSIAGIGLRWLSYRVEEDEQPSTDR</sequence>